<evidence type="ECO:0000313" key="1">
    <source>
        <dbReference type="EMBL" id="GMH46605.1"/>
    </source>
</evidence>
<name>A0A9W6Z9Z3_9STRA</name>
<proteinExistence type="predicted"/>
<accession>A0A9W6Z9Z3</accession>
<dbReference type="OrthoDB" id="206319at2759"/>
<sequence>MNVVKERMAARIGYAERVMKRRASGSGGKEDVDCERKFCVGVVGTEVRLEHSYMLAAVGSLTGLGGVGSDCRTDKFFVQVRGKPNEGGEDEIETLTSHENPDIQMMIDAGLEVDYYTPSFEPGEGYFNNKGERVHKADYSLTAHKRWFGDESEDYKRALEKCLGESDAQYIVVIEEDVWAT</sequence>
<protein>
    <submittedName>
        <fullName evidence="1">Uncharacterized protein</fullName>
    </submittedName>
</protein>
<dbReference type="EMBL" id="BRXZ01001799">
    <property type="protein sequence ID" value="GMH46605.1"/>
    <property type="molecule type" value="Genomic_DNA"/>
</dbReference>
<dbReference type="Proteomes" id="UP001165082">
    <property type="component" value="Unassembled WGS sequence"/>
</dbReference>
<comment type="caution">
    <text evidence="1">The sequence shown here is derived from an EMBL/GenBank/DDBJ whole genome shotgun (WGS) entry which is preliminary data.</text>
</comment>
<organism evidence="1 2">
    <name type="scientific">Triparma retinervis</name>
    <dbReference type="NCBI Taxonomy" id="2557542"/>
    <lineage>
        <taxon>Eukaryota</taxon>
        <taxon>Sar</taxon>
        <taxon>Stramenopiles</taxon>
        <taxon>Ochrophyta</taxon>
        <taxon>Bolidophyceae</taxon>
        <taxon>Parmales</taxon>
        <taxon>Triparmaceae</taxon>
        <taxon>Triparma</taxon>
    </lineage>
</organism>
<reference evidence="1" key="1">
    <citation type="submission" date="2022-07" db="EMBL/GenBank/DDBJ databases">
        <title>Genome analysis of Parmales, a sister group of diatoms, reveals the evolutionary specialization of diatoms from phago-mixotrophs to photoautotrophs.</title>
        <authorList>
            <person name="Ban H."/>
            <person name="Sato S."/>
            <person name="Yoshikawa S."/>
            <person name="Kazumasa Y."/>
            <person name="Nakamura Y."/>
            <person name="Ichinomiya M."/>
            <person name="Saitoh K."/>
            <person name="Sato N."/>
            <person name="Blanc-Mathieu R."/>
            <person name="Endo H."/>
            <person name="Kuwata A."/>
            <person name="Ogata H."/>
        </authorList>
    </citation>
    <scope>NUCLEOTIDE SEQUENCE</scope>
</reference>
<dbReference type="AlphaFoldDB" id="A0A9W6Z9Z3"/>
<gene>
    <name evidence="1" type="ORF">TrRE_jg1840</name>
</gene>
<keyword evidence="2" id="KW-1185">Reference proteome</keyword>
<feature type="non-terminal residue" evidence="1">
    <location>
        <position position="181"/>
    </location>
</feature>
<evidence type="ECO:0000313" key="2">
    <source>
        <dbReference type="Proteomes" id="UP001165082"/>
    </source>
</evidence>